<dbReference type="GO" id="GO:0005739">
    <property type="term" value="C:mitochondrion"/>
    <property type="evidence" value="ECO:0007669"/>
    <property type="project" value="TreeGrafter"/>
</dbReference>
<dbReference type="GO" id="GO:0046332">
    <property type="term" value="F:SMAD binding"/>
    <property type="evidence" value="ECO:0007669"/>
    <property type="project" value="UniProtKB-ARBA"/>
</dbReference>
<dbReference type="InterPro" id="IPR002504">
    <property type="entry name" value="NADK"/>
</dbReference>
<keyword evidence="9" id="KW-0520">NAD</keyword>
<dbReference type="CDD" id="cd13180">
    <property type="entry name" value="RanBD_RanBP3"/>
    <property type="match status" value="1"/>
</dbReference>
<name>L5K2Y5_PTEAL</name>
<keyword evidence="7" id="KW-0418">Kinase</keyword>
<dbReference type="Gene3D" id="3.40.50.10330">
    <property type="entry name" value="Probable inorganic polyphosphate/atp-NAD kinase, domain 1"/>
    <property type="match status" value="1"/>
</dbReference>
<organism evidence="15 16">
    <name type="scientific">Pteropus alecto</name>
    <name type="common">Black flying fox</name>
    <dbReference type="NCBI Taxonomy" id="9402"/>
    <lineage>
        <taxon>Eukaryota</taxon>
        <taxon>Metazoa</taxon>
        <taxon>Chordata</taxon>
        <taxon>Craniata</taxon>
        <taxon>Vertebrata</taxon>
        <taxon>Euteleostomi</taxon>
        <taxon>Mammalia</taxon>
        <taxon>Eutheria</taxon>
        <taxon>Laurasiatheria</taxon>
        <taxon>Chiroptera</taxon>
        <taxon>Yinpterochiroptera</taxon>
        <taxon>Pteropodoidea</taxon>
        <taxon>Pteropodidae</taxon>
        <taxon>Pteropodinae</taxon>
        <taxon>Pteropus</taxon>
    </lineage>
</organism>
<comment type="function">
    <text evidence="11">Nuclear export factor for BMP-specific SMAD1/5/8 that plays a critical role in terminating BMP signaling and regulating mesenchymal stem cell differentiation by blocking osteoblast differentiation to promote myogenic differention. Directly recognizes dephosphorylated SMAD1/5/8 and mediates their nuclear export in a Ran-dependent manner.</text>
</comment>
<dbReference type="Pfam" id="PF00638">
    <property type="entry name" value="Ran_BP1"/>
    <property type="match status" value="1"/>
</dbReference>
<evidence type="ECO:0000256" key="5">
    <source>
        <dbReference type="ARBA" id="ARBA00022490"/>
    </source>
</evidence>
<proteinExistence type="inferred from homology"/>
<evidence type="ECO:0000256" key="12">
    <source>
        <dbReference type="ARBA" id="ARBA00068028"/>
    </source>
</evidence>
<evidence type="ECO:0000256" key="7">
    <source>
        <dbReference type="ARBA" id="ARBA00022777"/>
    </source>
</evidence>
<evidence type="ECO:0000256" key="1">
    <source>
        <dbReference type="ARBA" id="ARBA00004123"/>
    </source>
</evidence>
<keyword evidence="6" id="KW-0808">Transferase</keyword>
<sequence length="784" mass="88738">MLVCRSLRVAKRRMKSRPPGLMSAVGGSSAPFFLPIPRERNGFSRKRIRSSSFTLHTTGSLSPGVKKNNVFMTPTLVQRSVDMSGTEQGPVKHSEHVLRPATLQPPRTQRCEKVRKTFEHHALEQCKTKEKAKNKISERISCLLSENLPSARISAQLSTNQNVLGAISVGCQPNEDKYSFKSCSSDFIFGENMVERVLDTQKTQPQLENDSNAKEKPFKSTLKFPINSPNSRPDSIKKISLIESAAAFSSKSSQKCLLEKIDVITGEEAEYNVLKINCKLFIFNKTTQSWIERGRGALRLNDTPSSDSGTFQSRLIMRNQGSLRLILNSKLWAQMEIQRANHKNLRIMATDLEDYSIKVFLIQASAKDTGYLYAAIHHRLVALRSFDKQKDGNQAESQSETFEQQRYRYAELSEEDLKQLLALKGSSYNGLLERHHIHTKNVEHILDSLRNEGIEVRLVKRREYDEETVRWADAVIAAGGDGTMLLAASKVLDRLKPVIGVNTDPERSEGHLCLPVRYTHSFPEALQKFYCGEFRWLWRQRIRLYLEGTGINPVPVDLHEQQLSLNQHSRAFNIERVHDERSEASGPQLLPVRALNEVFIGESLSSRMSYSWAVAVDNLRRSIPILKGLASYYEISVDDGPWEKQKSSGLNLCTGTGSKAWSFNINRVATQAVEDVLNIAKRQGNLSLPLNRELVEKVTNEYNESLLYSPEEPKILFSIREPIANRVFSSSRQRCFTSKVCVRSRCWDACMVVDGGTSFEFNDGAIASMMINKEDELRTVLLEQ</sequence>
<dbReference type="InParanoid" id="L5K2Y5"/>
<evidence type="ECO:0000256" key="13">
    <source>
        <dbReference type="SAM" id="MobiDB-lite"/>
    </source>
</evidence>
<dbReference type="InterPro" id="IPR011993">
    <property type="entry name" value="PH-like_dom_sf"/>
</dbReference>
<dbReference type="Proteomes" id="UP000010552">
    <property type="component" value="Unassembled WGS sequence"/>
</dbReference>
<dbReference type="SUPFAM" id="SSF50729">
    <property type="entry name" value="PH domain-like"/>
    <property type="match status" value="1"/>
</dbReference>
<dbReference type="PANTHER" id="PTHR13158:SF5">
    <property type="entry name" value="NAD KINASE 2, MITOCHONDRIAL"/>
    <property type="match status" value="1"/>
</dbReference>
<feature type="domain" description="RanBD1" evidence="14">
    <location>
        <begin position="257"/>
        <end position="356"/>
    </location>
</feature>
<dbReference type="InterPro" id="IPR017437">
    <property type="entry name" value="ATP-NAD_kinase_PpnK-typ_C"/>
</dbReference>
<dbReference type="Gene3D" id="2.60.200.30">
    <property type="entry name" value="Probable inorganic polyphosphate/atp-NAD kinase, domain 2"/>
    <property type="match status" value="1"/>
</dbReference>
<accession>L5K2Y5</accession>
<dbReference type="GO" id="GO:0005634">
    <property type="term" value="C:nucleus"/>
    <property type="evidence" value="ECO:0007669"/>
    <property type="project" value="UniProtKB-SubCell"/>
</dbReference>
<dbReference type="Pfam" id="PF01513">
    <property type="entry name" value="NAD_kinase"/>
    <property type="match status" value="1"/>
</dbReference>
<dbReference type="GO" id="GO:0019674">
    <property type="term" value="P:NAD+ metabolic process"/>
    <property type="evidence" value="ECO:0007669"/>
    <property type="project" value="InterPro"/>
</dbReference>
<keyword evidence="8" id="KW-0521">NADP</keyword>
<gene>
    <name evidence="15" type="ORF">PAL_GLEAN10006144</name>
</gene>
<evidence type="ECO:0000256" key="3">
    <source>
        <dbReference type="ARBA" id="ARBA00010995"/>
    </source>
</evidence>
<dbReference type="InterPro" id="IPR016064">
    <property type="entry name" value="NAD/diacylglycerol_kinase_sf"/>
</dbReference>
<keyword evidence="10" id="KW-0539">Nucleus</keyword>
<evidence type="ECO:0000256" key="9">
    <source>
        <dbReference type="ARBA" id="ARBA00023027"/>
    </source>
</evidence>
<dbReference type="AlphaFoldDB" id="L5K2Y5"/>
<dbReference type="EMBL" id="KB031034">
    <property type="protein sequence ID" value="ELK06069.1"/>
    <property type="molecule type" value="Genomic_DNA"/>
</dbReference>
<evidence type="ECO:0000313" key="15">
    <source>
        <dbReference type="EMBL" id="ELK06069.1"/>
    </source>
</evidence>
<keyword evidence="5" id="KW-0963">Cytoplasm</keyword>
<dbReference type="EC" id="2.7.1.23" evidence="4"/>
<dbReference type="eggNOG" id="KOG0866">
    <property type="taxonomic scope" value="Eukaryota"/>
</dbReference>
<evidence type="ECO:0000256" key="11">
    <source>
        <dbReference type="ARBA" id="ARBA00059866"/>
    </source>
</evidence>
<evidence type="ECO:0000256" key="6">
    <source>
        <dbReference type="ARBA" id="ARBA00022679"/>
    </source>
</evidence>
<dbReference type="InterPro" id="IPR017438">
    <property type="entry name" value="ATP-NAD_kinase_N"/>
</dbReference>
<dbReference type="FunFam" id="2.30.29.30:FF:000228">
    <property type="entry name" value="ran-binding protein 3-like isoform X2"/>
    <property type="match status" value="1"/>
</dbReference>
<dbReference type="PANTHER" id="PTHR13158">
    <property type="match status" value="1"/>
</dbReference>
<dbReference type="GO" id="GO:0003951">
    <property type="term" value="F:NAD+ kinase activity"/>
    <property type="evidence" value="ECO:0007669"/>
    <property type="project" value="UniProtKB-EC"/>
</dbReference>
<evidence type="ECO:0000259" key="14">
    <source>
        <dbReference type="PROSITE" id="PS50196"/>
    </source>
</evidence>
<dbReference type="GO" id="GO:0006741">
    <property type="term" value="P:NADP+ biosynthetic process"/>
    <property type="evidence" value="ECO:0007669"/>
    <property type="project" value="InterPro"/>
</dbReference>
<evidence type="ECO:0000256" key="8">
    <source>
        <dbReference type="ARBA" id="ARBA00022857"/>
    </source>
</evidence>
<feature type="region of interest" description="Disordered" evidence="13">
    <location>
        <begin position="203"/>
        <end position="225"/>
    </location>
</feature>
<protein>
    <recommendedName>
        <fullName evidence="12">Ran-binding protein 3-like</fullName>
        <ecNumber evidence="4">2.7.1.23</ecNumber>
    </recommendedName>
</protein>
<evidence type="ECO:0000256" key="2">
    <source>
        <dbReference type="ARBA" id="ARBA00004496"/>
    </source>
</evidence>
<evidence type="ECO:0000256" key="10">
    <source>
        <dbReference type="ARBA" id="ARBA00023242"/>
    </source>
</evidence>
<dbReference type="Gene3D" id="2.30.29.30">
    <property type="entry name" value="Pleckstrin-homology domain (PH domain)/Phosphotyrosine-binding domain (PTB)"/>
    <property type="match status" value="1"/>
</dbReference>
<evidence type="ECO:0000256" key="4">
    <source>
        <dbReference type="ARBA" id="ARBA00012120"/>
    </source>
</evidence>
<dbReference type="PROSITE" id="PS50196">
    <property type="entry name" value="RANBD1"/>
    <property type="match status" value="1"/>
</dbReference>
<keyword evidence="16" id="KW-1185">Reference proteome</keyword>
<dbReference type="STRING" id="9402.L5K2Y5"/>
<reference evidence="16" key="1">
    <citation type="journal article" date="2013" name="Science">
        <title>Comparative analysis of bat genomes provides insight into the evolution of flight and immunity.</title>
        <authorList>
            <person name="Zhang G."/>
            <person name="Cowled C."/>
            <person name="Shi Z."/>
            <person name="Huang Z."/>
            <person name="Bishop-Lilly K.A."/>
            <person name="Fang X."/>
            <person name="Wynne J.W."/>
            <person name="Xiong Z."/>
            <person name="Baker M.L."/>
            <person name="Zhao W."/>
            <person name="Tachedjian M."/>
            <person name="Zhu Y."/>
            <person name="Zhou P."/>
            <person name="Jiang X."/>
            <person name="Ng J."/>
            <person name="Yang L."/>
            <person name="Wu L."/>
            <person name="Xiao J."/>
            <person name="Feng Y."/>
            <person name="Chen Y."/>
            <person name="Sun X."/>
            <person name="Zhang Y."/>
            <person name="Marsh G.A."/>
            <person name="Crameri G."/>
            <person name="Broder C.C."/>
            <person name="Frey K.G."/>
            <person name="Wang L.F."/>
            <person name="Wang J."/>
        </authorList>
    </citation>
    <scope>NUCLEOTIDE SEQUENCE [LARGE SCALE GENOMIC DNA]</scope>
</reference>
<dbReference type="SMART" id="SM00160">
    <property type="entry name" value="RanBD"/>
    <property type="match status" value="1"/>
</dbReference>
<dbReference type="InterPro" id="IPR000156">
    <property type="entry name" value="Ran_bind_dom"/>
</dbReference>
<dbReference type="SUPFAM" id="SSF111331">
    <property type="entry name" value="NAD kinase/diacylglycerol kinase-like"/>
    <property type="match status" value="1"/>
</dbReference>
<comment type="similarity">
    <text evidence="3">Belongs to the NAD kinase family.</text>
</comment>
<comment type="subcellular location">
    <subcellularLocation>
        <location evidence="2">Cytoplasm</location>
    </subcellularLocation>
    <subcellularLocation>
        <location evidence="1">Nucleus</location>
    </subcellularLocation>
</comment>
<evidence type="ECO:0000313" key="16">
    <source>
        <dbReference type="Proteomes" id="UP000010552"/>
    </source>
</evidence>